<keyword evidence="7" id="KW-0449">Lipoprotein</keyword>
<evidence type="ECO:0000256" key="3">
    <source>
        <dbReference type="ARBA" id="ARBA00022544"/>
    </source>
</evidence>
<keyword evidence="3" id="KW-0309">Germination</keyword>
<dbReference type="RefSeq" id="WP_388038633.1">
    <property type="nucleotide sequence ID" value="NZ_JBHUEK010000018.1"/>
</dbReference>
<evidence type="ECO:0000256" key="1">
    <source>
        <dbReference type="ARBA" id="ARBA00004635"/>
    </source>
</evidence>
<dbReference type="Pfam" id="PF05504">
    <property type="entry name" value="Spore_GerAC"/>
    <property type="match status" value="1"/>
</dbReference>
<evidence type="ECO:0000259" key="8">
    <source>
        <dbReference type="Pfam" id="PF05504"/>
    </source>
</evidence>
<keyword evidence="6" id="KW-0564">Palmitate</keyword>
<dbReference type="InterPro" id="IPR038501">
    <property type="entry name" value="Spore_GerAC_C_sf"/>
</dbReference>
<evidence type="ECO:0000259" key="9">
    <source>
        <dbReference type="Pfam" id="PF25198"/>
    </source>
</evidence>
<comment type="subcellular location">
    <subcellularLocation>
        <location evidence="1">Membrane</location>
        <topology evidence="1">Lipid-anchor</topology>
    </subcellularLocation>
</comment>
<evidence type="ECO:0000256" key="5">
    <source>
        <dbReference type="ARBA" id="ARBA00023136"/>
    </source>
</evidence>
<protein>
    <submittedName>
        <fullName evidence="10">Ger(X)C family spore germination protein</fullName>
    </submittedName>
</protein>
<gene>
    <name evidence="10" type="ORF">ACFSFW_12280</name>
</gene>
<evidence type="ECO:0000256" key="6">
    <source>
        <dbReference type="ARBA" id="ARBA00023139"/>
    </source>
</evidence>
<evidence type="ECO:0000256" key="2">
    <source>
        <dbReference type="ARBA" id="ARBA00007886"/>
    </source>
</evidence>
<dbReference type="InterPro" id="IPR057336">
    <property type="entry name" value="GerAC_N"/>
</dbReference>
<dbReference type="Pfam" id="PF25198">
    <property type="entry name" value="Spore_GerAC_N"/>
    <property type="match status" value="1"/>
</dbReference>
<organism evidence="10 11">
    <name type="scientific">Fredinandcohnia salidurans</name>
    <dbReference type="NCBI Taxonomy" id="2595041"/>
    <lineage>
        <taxon>Bacteria</taxon>
        <taxon>Bacillati</taxon>
        <taxon>Bacillota</taxon>
        <taxon>Bacilli</taxon>
        <taxon>Bacillales</taxon>
        <taxon>Bacillaceae</taxon>
        <taxon>Fredinandcohnia</taxon>
    </lineage>
</organism>
<name>A0ABW4MSV0_9BACI</name>
<dbReference type="NCBIfam" id="TIGR02887">
    <property type="entry name" value="spore_ger_x_C"/>
    <property type="match status" value="1"/>
</dbReference>
<dbReference type="Proteomes" id="UP001597227">
    <property type="component" value="Unassembled WGS sequence"/>
</dbReference>
<sequence>MGKWRKVNIVIIVFICFVSLVGCARTKIVDKLSIIHVFGFDLDDNGNVIGSALFPEYTKSKGSDKSQYLEETTDAVALLRPKMSTHTSTPVALSKIRVLVFGNEFAKTGVNDVVERLLLTPEIATHIQIAVSSNSAKETLNSLKKGDLTLADQIKQNMTGQQLPKMNLHVFLNHFYGEGMDPYVPMITIDENDKIQVERVGIFKDDKLKLHLNEKETFIFSTLENYRTQAIYEIILDGEDRTEVLLIQAFRNKRKWDWVKDEQKLNLSLKLIWTVTHHPDRFNLENPHDLETIKGLIKKDLKKDIEELLNTFKEKGVDPLGIGNIVRSQDRDWDETSFYEQYPALPINVDIQLKIIHSGLQG</sequence>
<feature type="domain" description="Spore germination GerAC-like C-terminal" evidence="8">
    <location>
        <begin position="200"/>
        <end position="359"/>
    </location>
</feature>
<dbReference type="PROSITE" id="PS51257">
    <property type="entry name" value="PROKAR_LIPOPROTEIN"/>
    <property type="match status" value="1"/>
</dbReference>
<evidence type="ECO:0000313" key="11">
    <source>
        <dbReference type="Proteomes" id="UP001597227"/>
    </source>
</evidence>
<reference evidence="11" key="1">
    <citation type="journal article" date="2019" name="Int. J. Syst. Evol. Microbiol.">
        <title>The Global Catalogue of Microorganisms (GCM) 10K type strain sequencing project: providing services to taxonomists for standard genome sequencing and annotation.</title>
        <authorList>
            <consortium name="The Broad Institute Genomics Platform"/>
            <consortium name="The Broad Institute Genome Sequencing Center for Infectious Disease"/>
            <person name="Wu L."/>
            <person name="Ma J."/>
        </authorList>
    </citation>
    <scope>NUCLEOTIDE SEQUENCE [LARGE SCALE GENOMIC DNA]</scope>
    <source>
        <strain evidence="11">CCUG 15531</strain>
    </source>
</reference>
<proteinExistence type="inferred from homology"/>
<dbReference type="PANTHER" id="PTHR35789">
    <property type="entry name" value="SPORE GERMINATION PROTEIN B3"/>
    <property type="match status" value="1"/>
</dbReference>
<feature type="domain" description="Spore germination protein N-terminal" evidence="9">
    <location>
        <begin position="27"/>
        <end position="189"/>
    </location>
</feature>
<comment type="similarity">
    <text evidence="2">Belongs to the GerABKC lipoprotein family.</text>
</comment>
<dbReference type="InterPro" id="IPR046953">
    <property type="entry name" value="Spore_GerAC-like_C"/>
</dbReference>
<dbReference type="PANTHER" id="PTHR35789:SF1">
    <property type="entry name" value="SPORE GERMINATION PROTEIN B3"/>
    <property type="match status" value="1"/>
</dbReference>
<accession>A0ABW4MSV0</accession>
<dbReference type="EMBL" id="JBHUEK010000018">
    <property type="protein sequence ID" value="MFD1779450.1"/>
    <property type="molecule type" value="Genomic_DNA"/>
</dbReference>
<evidence type="ECO:0000256" key="7">
    <source>
        <dbReference type="ARBA" id="ARBA00023288"/>
    </source>
</evidence>
<keyword evidence="11" id="KW-1185">Reference proteome</keyword>
<dbReference type="InterPro" id="IPR008844">
    <property type="entry name" value="Spore_GerAC-like"/>
</dbReference>
<dbReference type="Gene3D" id="3.30.300.210">
    <property type="entry name" value="Nutrient germinant receptor protein C, domain 3"/>
    <property type="match status" value="1"/>
</dbReference>
<keyword evidence="5" id="KW-0472">Membrane</keyword>
<comment type="caution">
    <text evidence="10">The sequence shown here is derived from an EMBL/GenBank/DDBJ whole genome shotgun (WGS) entry which is preliminary data.</text>
</comment>
<evidence type="ECO:0000256" key="4">
    <source>
        <dbReference type="ARBA" id="ARBA00022729"/>
    </source>
</evidence>
<keyword evidence="4" id="KW-0732">Signal</keyword>
<evidence type="ECO:0000313" key="10">
    <source>
        <dbReference type="EMBL" id="MFD1779450.1"/>
    </source>
</evidence>